<evidence type="ECO:0000313" key="2">
    <source>
        <dbReference type="EMBL" id="TMS33548.1"/>
    </source>
</evidence>
<gene>
    <name evidence="2" type="ORF">L596_001277</name>
</gene>
<keyword evidence="1" id="KW-0732">Signal</keyword>
<feature type="chain" id="PRO_5021029912" description="Secreted protein" evidence="1">
    <location>
        <begin position="18"/>
        <end position="67"/>
    </location>
</feature>
<comment type="caution">
    <text evidence="2">The sequence shown here is derived from an EMBL/GenBank/DDBJ whole genome shotgun (WGS) entry which is preliminary data.</text>
</comment>
<feature type="signal peptide" evidence="1">
    <location>
        <begin position="1"/>
        <end position="17"/>
    </location>
</feature>
<reference evidence="2 3" key="2">
    <citation type="journal article" date="2019" name="G3 (Bethesda)">
        <title>Hybrid Assembly of the Genome of the Entomopathogenic Nematode Steinernema carpocapsae Identifies the X-Chromosome.</title>
        <authorList>
            <person name="Serra L."/>
            <person name="Macchietto M."/>
            <person name="Macias-Munoz A."/>
            <person name="McGill C.J."/>
            <person name="Rodriguez I.M."/>
            <person name="Rodriguez B."/>
            <person name="Murad R."/>
            <person name="Mortazavi A."/>
        </authorList>
    </citation>
    <scope>NUCLEOTIDE SEQUENCE [LARGE SCALE GENOMIC DNA]</scope>
    <source>
        <strain evidence="2 3">ALL</strain>
    </source>
</reference>
<keyword evidence="3" id="KW-1185">Reference proteome</keyword>
<proteinExistence type="predicted"/>
<dbReference type="Proteomes" id="UP000298663">
    <property type="component" value="Unassembled WGS sequence"/>
</dbReference>
<dbReference type="EMBL" id="AZBU02000001">
    <property type="protein sequence ID" value="TMS33548.1"/>
    <property type="molecule type" value="Genomic_DNA"/>
</dbReference>
<reference evidence="2 3" key="1">
    <citation type="journal article" date="2015" name="Genome Biol.">
        <title>Comparative genomics of Steinernema reveals deeply conserved gene regulatory networks.</title>
        <authorList>
            <person name="Dillman A.R."/>
            <person name="Macchietto M."/>
            <person name="Porter C.F."/>
            <person name="Rogers A."/>
            <person name="Williams B."/>
            <person name="Antoshechkin I."/>
            <person name="Lee M.M."/>
            <person name="Goodwin Z."/>
            <person name="Lu X."/>
            <person name="Lewis E.E."/>
            <person name="Goodrich-Blair H."/>
            <person name="Stock S.P."/>
            <person name="Adams B.J."/>
            <person name="Sternberg P.W."/>
            <person name="Mortazavi A."/>
        </authorList>
    </citation>
    <scope>NUCLEOTIDE SEQUENCE [LARGE SCALE GENOMIC DNA]</scope>
    <source>
        <strain evidence="2 3">ALL</strain>
    </source>
</reference>
<evidence type="ECO:0000256" key="1">
    <source>
        <dbReference type="SAM" id="SignalP"/>
    </source>
</evidence>
<accession>A0A4U8UPU1</accession>
<protein>
    <recommendedName>
        <fullName evidence="4">Secreted protein</fullName>
    </recommendedName>
</protein>
<organism evidence="2 3">
    <name type="scientific">Steinernema carpocapsae</name>
    <name type="common">Entomopathogenic nematode</name>
    <dbReference type="NCBI Taxonomy" id="34508"/>
    <lineage>
        <taxon>Eukaryota</taxon>
        <taxon>Metazoa</taxon>
        <taxon>Ecdysozoa</taxon>
        <taxon>Nematoda</taxon>
        <taxon>Chromadorea</taxon>
        <taxon>Rhabditida</taxon>
        <taxon>Tylenchina</taxon>
        <taxon>Panagrolaimomorpha</taxon>
        <taxon>Strongyloidoidea</taxon>
        <taxon>Steinernematidae</taxon>
        <taxon>Steinernema</taxon>
    </lineage>
</organism>
<name>A0A4U8UPU1_STECR</name>
<sequence>MFFLAICLLLVIRLNFCFDRNVRTSRIPGKAAILLRLLTIRAATCQIDYLYLYPAFLPYHQFLTRTE</sequence>
<dbReference type="AlphaFoldDB" id="A0A4U8UPU1"/>
<evidence type="ECO:0008006" key="4">
    <source>
        <dbReference type="Google" id="ProtNLM"/>
    </source>
</evidence>
<evidence type="ECO:0000313" key="3">
    <source>
        <dbReference type="Proteomes" id="UP000298663"/>
    </source>
</evidence>